<evidence type="ECO:0000256" key="4">
    <source>
        <dbReference type="ARBA" id="ARBA00023015"/>
    </source>
</evidence>
<dbReference type="EMBL" id="UOEK01000026">
    <property type="protein sequence ID" value="VAV92437.1"/>
    <property type="molecule type" value="Genomic_DNA"/>
</dbReference>
<keyword evidence="3" id="KW-0067">ATP-binding</keyword>
<name>A0A3B0RKD4_9ZZZZ</name>
<dbReference type="Pfam" id="PF03477">
    <property type="entry name" value="ATP-cone"/>
    <property type="match status" value="1"/>
</dbReference>
<reference evidence="8" key="1">
    <citation type="submission" date="2018-06" db="EMBL/GenBank/DDBJ databases">
        <authorList>
            <person name="Zhirakovskaya E."/>
        </authorList>
    </citation>
    <scope>NUCLEOTIDE SEQUENCE</scope>
</reference>
<sequence length="150" mass="16784">MQCPLCQSEDTRVVDSRSADRDTAIRRRRSCPACGHRFTTYERAAVVHVHKRDGRLEPFDAEKVRRGVNFCLADRAPETGTIDAIVNAIETRTITSSTDISADDIGRMVLDALKDVDHVAYLRFASVHKEFRGAEDFERELASLDASDDG</sequence>
<keyword evidence="6" id="KW-0804">Transcription</keyword>
<dbReference type="PROSITE" id="PS51161">
    <property type="entry name" value="ATP_CONE"/>
    <property type="match status" value="1"/>
</dbReference>
<evidence type="ECO:0000256" key="2">
    <source>
        <dbReference type="ARBA" id="ARBA00022741"/>
    </source>
</evidence>
<keyword evidence="4" id="KW-0805">Transcription regulation</keyword>
<dbReference type="InterPro" id="IPR003796">
    <property type="entry name" value="RNR_NrdR-like"/>
</dbReference>
<dbReference type="GO" id="GO:0008270">
    <property type="term" value="F:zinc ion binding"/>
    <property type="evidence" value="ECO:0007669"/>
    <property type="project" value="InterPro"/>
</dbReference>
<evidence type="ECO:0000256" key="5">
    <source>
        <dbReference type="ARBA" id="ARBA00023125"/>
    </source>
</evidence>
<keyword evidence="1" id="KW-0678">Repressor</keyword>
<evidence type="ECO:0000256" key="3">
    <source>
        <dbReference type="ARBA" id="ARBA00022840"/>
    </source>
</evidence>
<evidence type="ECO:0000259" key="7">
    <source>
        <dbReference type="PROSITE" id="PS51161"/>
    </source>
</evidence>
<evidence type="ECO:0000256" key="1">
    <source>
        <dbReference type="ARBA" id="ARBA00022491"/>
    </source>
</evidence>
<dbReference type="GO" id="GO:0005524">
    <property type="term" value="F:ATP binding"/>
    <property type="evidence" value="ECO:0007669"/>
    <property type="project" value="UniProtKB-KW"/>
</dbReference>
<evidence type="ECO:0000256" key="6">
    <source>
        <dbReference type="ARBA" id="ARBA00023163"/>
    </source>
</evidence>
<protein>
    <submittedName>
        <fullName evidence="8">Ribonucleotide reductase transcriptional regulator NrdR</fullName>
    </submittedName>
</protein>
<dbReference type="HAMAP" id="MF_00440">
    <property type="entry name" value="NrdR"/>
    <property type="match status" value="1"/>
</dbReference>
<dbReference type="NCBIfam" id="TIGR00244">
    <property type="entry name" value="transcriptional regulator NrdR"/>
    <property type="match status" value="1"/>
</dbReference>
<proteinExistence type="inferred from homology"/>
<dbReference type="AlphaFoldDB" id="A0A3B0RKD4"/>
<accession>A0A3B0RKD4</accession>
<dbReference type="PANTHER" id="PTHR30455">
    <property type="entry name" value="TRANSCRIPTIONAL REPRESSOR NRDR"/>
    <property type="match status" value="1"/>
</dbReference>
<organism evidence="8">
    <name type="scientific">hydrothermal vent metagenome</name>
    <dbReference type="NCBI Taxonomy" id="652676"/>
    <lineage>
        <taxon>unclassified sequences</taxon>
        <taxon>metagenomes</taxon>
        <taxon>ecological metagenomes</taxon>
    </lineage>
</organism>
<keyword evidence="5" id="KW-0238">DNA-binding</keyword>
<keyword evidence="2" id="KW-0547">Nucleotide-binding</keyword>
<dbReference type="GO" id="GO:0045892">
    <property type="term" value="P:negative regulation of DNA-templated transcription"/>
    <property type="evidence" value="ECO:0007669"/>
    <property type="project" value="InterPro"/>
</dbReference>
<dbReference type="Pfam" id="PF22811">
    <property type="entry name" value="Zn_ribbon_NrdR"/>
    <property type="match status" value="1"/>
</dbReference>
<gene>
    <name evidence="8" type="ORF">MNBD_ACTINO02-3031</name>
</gene>
<feature type="domain" description="ATP-cone" evidence="7">
    <location>
        <begin position="47"/>
        <end position="136"/>
    </location>
</feature>
<dbReference type="InterPro" id="IPR055173">
    <property type="entry name" value="NrdR-like_N"/>
</dbReference>
<dbReference type="PANTHER" id="PTHR30455:SF2">
    <property type="entry name" value="TRANSCRIPTIONAL REPRESSOR NRDR"/>
    <property type="match status" value="1"/>
</dbReference>
<dbReference type="InterPro" id="IPR005144">
    <property type="entry name" value="ATP-cone_dom"/>
</dbReference>
<dbReference type="GO" id="GO:0003677">
    <property type="term" value="F:DNA binding"/>
    <property type="evidence" value="ECO:0007669"/>
    <property type="project" value="UniProtKB-KW"/>
</dbReference>
<evidence type="ECO:0000313" key="8">
    <source>
        <dbReference type="EMBL" id="VAV92437.1"/>
    </source>
</evidence>